<dbReference type="Proteomes" id="UP000070371">
    <property type="component" value="Chromosome"/>
</dbReference>
<accession>A0A126V119</accession>
<organism evidence="1 2">
    <name type="scientific">Falsihalocynthiibacter arcticus</name>
    <dbReference type="NCBI Taxonomy" id="1579316"/>
    <lineage>
        <taxon>Bacteria</taxon>
        <taxon>Pseudomonadati</taxon>
        <taxon>Pseudomonadota</taxon>
        <taxon>Alphaproteobacteria</taxon>
        <taxon>Rhodobacterales</taxon>
        <taxon>Roseobacteraceae</taxon>
        <taxon>Falsihalocynthiibacter</taxon>
    </lineage>
</organism>
<dbReference type="STRING" id="1579316.RC74_12525"/>
<proteinExistence type="predicted"/>
<name>A0A126V119_9RHOB</name>
<protein>
    <submittedName>
        <fullName evidence="1">Uncharacterized protein</fullName>
    </submittedName>
</protein>
<keyword evidence="2" id="KW-1185">Reference proteome</keyword>
<dbReference type="EMBL" id="CP014327">
    <property type="protein sequence ID" value="AML51984.1"/>
    <property type="molecule type" value="Genomic_DNA"/>
</dbReference>
<reference evidence="1 2" key="1">
    <citation type="submission" date="2016-02" db="EMBL/GenBank/DDBJ databases">
        <title>Complete genome sequence of Halocynthiibacter arcticus PAMC 20958t from arctic marine sediment.</title>
        <authorList>
            <person name="Lee Y.M."/>
            <person name="Baek K."/>
            <person name="Lee H.K."/>
            <person name="Shin S.C."/>
        </authorList>
    </citation>
    <scope>NUCLEOTIDE SEQUENCE [LARGE SCALE GENOMIC DNA]</scope>
    <source>
        <strain evidence="1">PAMC 20958</strain>
    </source>
</reference>
<dbReference type="AlphaFoldDB" id="A0A126V119"/>
<sequence>MGVLYKGKYLSSRAPATYTAKQATFGWLSLFLGLSNGSQSSLGAYMSDPVVLRFASLHPRSLAKVHVHSIREFLTAVLVEVVI</sequence>
<gene>
    <name evidence="1" type="ORF">RC74_12525</name>
</gene>
<dbReference type="KEGG" id="hat:RC74_12525"/>
<evidence type="ECO:0000313" key="1">
    <source>
        <dbReference type="EMBL" id="AML51984.1"/>
    </source>
</evidence>
<evidence type="ECO:0000313" key="2">
    <source>
        <dbReference type="Proteomes" id="UP000070371"/>
    </source>
</evidence>